<sequence>MNWKQIYFNMRLLTATNCHPVSTVILADQSLHFSPEILVGSSDLSKFILDVLHANYNGLITDTKLKACISHGVQFRLLYITGRGGEQQSFAALKLRGLCELAIALHDGSITTSWLSEFARGNPLLKKICITGMGLPGVFKPNPIFPFIEPFPQKTNSQR</sequence>
<dbReference type="EMBL" id="ML769509">
    <property type="protein sequence ID" value="KAE9396715.1"/>
    <property type="molecule type" value="Genomic_DNA"/>
</dbReference>
<evidence type="ECO:0000313" key="2">
    <source>
        <dbReference type="Proteomes" id="UP000799118"/>
    </source>
</evidence>
<reference evidence="1" key="1">
    <citation type="journal article" date="2019" name="Environ. Microbiol.">
        <title>Fungal ecological strategies reflected in gene transcription - a case study of two litter decomposers.</title>
        <authorList>
            <person name="Barbi F."/>
            <person name="Kohler A."/>
            <person name="Barry K."/>
            <person name="Baskaran P."/>
            <person name="Daum C."/>
            <person name="Fauchery L."/>
            <person name="Ihrmark K."/>
            <person name="Kuo A."/>
            <person name="LaButti K."/>
            <person name="Lipzen A."/>
            <person name="Morin E."/>
            <person name="Grigoriev I.V."/>
            <person name="Henrissat B."/>
            <person name="Lindahl B."/>
            <person name="Martin F."/>
        </authorList>
    </citation>
    <scope>NUCLEOTIDE SEQUENCE</scope>
    <source>
        <strain evidence="1">JB14</strain>
    </source>
</reference>
<organism evidence="1 2">
    <name type="scientific">Gymnopus androsaceus JB14</name>
    <dbReference type="NCBI Taxonomy" id="1447944"/>
    <lineage>
        <taxon>Eukaryota</taxon>
        <taxon>Fungi</taxon>
        <taxon>Dikarya</taxon>
        <taxon>Basidiomycota</taxon>
        <taxon>Agaricomycotina</taxon>
        <taxon>Agaricomycetes</taxon>
        <taxon>Agaricomycetidae</taxon>
        <taxon>Agaricales</taxon>
        <taxon>Marasmiineae</taxon>
        <taxon>Omphalotaceae</taxon>
        <taxon>Gymnopus</taxon>
    </lineage>
</organism>
<proteinExistence type="predicted"/>
<protein>
    <submittedName>
        <fullName evidence="1">Uncharacterized protein</fullName>
    </submittedName>
</protein>
<dbReference type="Proteomes" id="UP000799118">
    <property type="component" value="Unassembled WGS sequence"/>
</dbReference>
<keyword evidence="2" id="KW-1185">Reference proteome</keyword>
<accession>A0A6A4HIJ5</accession>
<feature type="non-terminal residue" evidence="1">
    <location>
        <position position="159"/>
    </location>
</feature>
<gene>
    <name evidence="1" type="ORF">BT96DRAFT_1021224</name>
</gene>
<evidence type="ECO:0000313" key="1">
    <source>
        <dbReference type="EMBL" id="KAE9396715.1"/>
    </source>
</evidence>
<dbReference type="AlphaFoldDB" id="A0A6A4HIJ5"/>
<name>A0A6A4HIJ5_9AGAR</name>